<evidence type="ECO:0000256" key="2">
    <source>
        <dbReference type="ARBA" id="ARBA00022750"/>
    </source>
</evidence>
<dbReference type="PROSITE" id="PS00141">
    <property type="entry name" value="ASP_PROTEASE"/>
    <property type="match status" value="1"/>
</dbReference>
<feature type="active site" evidence="3">
    <location>
        <position position="416"/>
    </location>
</feature>
<keyword evidence="4" id="KW-0378">Hydrolase</keyword>
<evidence type="ECO:0000313" key="7">
    <source>
        <dbReference type="Proteomes" id="UP001211907"/>
    </source>
</evidence>
<keyword evidence="4" id="KW-0645">Protease</keyword>
<accession>A0AAD5XGE2</accession>
<comment type="similarity">
    <text evidence="1 4">Belongs to the peptidase A1 family.</text>
</comment>
<dbReference type="GO" id="GO:0006508">
    <property type="term" value="P:proteolysis"/>
    <property type="evidence" value="ECO:0007669"/>
    <property type="project" value="UniProtKB-KW"/>
</dbReference>
<sequence length="592" mass="61312">MIISTMVTSASAPLATGTATGIVTTTTILGLSVRRPIIESSDSLVGFHGLSLAAKYSHLGVSLAAYPALSGVGTTGAAARKPKTSVATTYTSTPTTSYRSSTATASSISNIITTLNTDDATISSNARILPNDFADASTSDETATLTFSATENTAIITASSSVEISNVAWSAFFTQISIGTPVQLFNVAIDTGSSVLWVSSVGCGNCGGGKARFDASKSSTFTNKGNGTAHYISGSVYGLKGSDVFSWANGSVTNQAFLSAEGIDTGIQMLLQGTGEGIMGLTFQDGLDSCKKRLLFIFVKFTEKTNTAATHETALYSLAAAGELSNSIFSLWLNQSCNPHDGSSGTLGGSLVMGGADPNLYHGNFTFLPISPLPLIDGTTGAILSKSYYWSLLPASITVGNSVVIAAPAQTSAIVDSGSAFLAMDANSLGVLVTALGSGNISRFRYDQGNSIYEVDCNYARTLPDITFGIVEDEDGRVAPFSLQNADYVFNDGDSCAIGIVSLSYASDGTAVWIFGDMFLKKYYSLYDLANGQVGFALAADGITSGNGTPLTSAQLSAGRSLATATTSTTATTGTFYNTAKYSGTVTWWRVF</sequence>
<dbReference type="PANTHER" id="PTHR47966">
    <property type="entry name" value="BETA-SITE APP-CLEAVING ENZYME, ISOFORM A-RELATED"/>
    <property type="match status" value="1"/>
</dbReference>
<organism evidence="6 7">
    <name type="scientific">Physocladia obscura</name>
    <dbReference type="NCBI Taxonomy" id="109957"/>
    <lineage>
        <taxon>Eukaryota</taxon>
        <taxon>Fungi</taxon>
        <taxon>Fungi incertae sedis</taxon>
        <taxon>Chytridiomycota</taxon>
        <taxon>Chytridiomycota incertae sedis</taxon>
        <taxon>Chytridiomycetes</taxon>
        <taxon>Chytridiales</taxon>
        <taxon>Chytriomycetaceae</taxon>
        <taxon>Physocladia</taxon>
    </lineage>
</organism>
<dbReference type="InterPro" id="IPR001969">
    <property type="entry name" value="Aspartic_peptidase_AS"/>
</dbReference>
<feature type="domain" description="Peptidase A1" evidence="5">
    <location>
        <begin position="172"/>
        <end position="537"/>
    </location>
</feature>
<protein>
    <recommendedName>
        <fullName evidence="5">Peptidase A1 domain-containing protein</fullName>
    </recommendedName>
</protein>
<dbReference type="Pfam" id="PF00026">
    <property type="entry name" value="Asp"/>
    <property type="match status" value="1"/>
</dbReference>
<dbReference type="GO" id="GO:0004190">
    <property type="term" value="F:aspartic-type endopeptidase activity"/>
    <property type="evidence" value="ECO:0007669"/>
    <property type="project" value="UniProtKB-KW"/>
</dbReference>
<dbReference type="InterPro" id="IPR001461">
    <property type="entry name" value="Aspartic_peptidase_A1"/>
</dbReference>
<evidence type="ECO:0000256" key="4">
    <source>
        <dbReference type="RuleBase" id="RU000454"/>
    </source>
</evidence>
<gene>
    <name evidence="6" type="ORF">HK100_011757</name>
</gene>
<dbReference type="PROSITE" id="PS51767">
    <property type="entry name" value="PEPTIDASE_A1"/>
    <property type="match status" value="1"/>
</dbReference>
<dbReference type="Proteomes" id="UP001211907">
    <property type="component" value="Unassembled WGS sequence"/>
</dbReference>
<dbReference type="InterPro" id="IPR021109">
    <property type="entry name" value="Peptidase_aspartic_dom_sf"/>
</dbReference>
<proteinExistence type="inferred from homology"/>
<feature type="active site" evidence="3">
    <location>
        <position position="190"/>
    </location>
</feature>
<evidence type="ECO:0000256" key="1">
    <source>
        <dbReference type="ARBA" id="ARBA00007447"/>
    </source>
</evidence>
<dbReference type="SUPFAM" id="SSF50630">
    <property type="entry name" value="Acid proteases"/>
    <property type="match status" value="1"/>
</dbReference>
<evidence type="ECO:0000313" key="6">
    <source>
        <dbReference type="EMBL" id="KAJ3122986.1"/>
    </source>
</evidence>
<dbReference type="InterPro" id="IPR033121">
    <property type="entry name" value="PEPTIDASE_A1"/>
</dbReference>
<dbReference type="PRINTS" id="PR00792">
    <property type="entry name" value="PEPSIN"/>
</dbReference>
<keyword evidence="2 4" id="KW-0064">Aspartyl protease</keyword>
<reference evidence="6" key="1">
    <citation type="submission" date="2020-05" db="EMBL/GenBank/DDBJ databases">
        <title>Phylogenomic resolution of chytrid fungi.</title>
        <authorList>
            <person name="Stajich J.E."/>
            <person name="Amses K."/>
            <person name="Simmons R."/>
            <person name="Seto K."/>
            <person name="Myers J."/>
            <person name="Bonds A."/>
            <person name="Quandt C.A."/>
            <person name="Barry K."/>
            <person name="Liu P."/>
            <person name="Grigoriev I."/>
            <person name="Longcore J.E."/>
            <person name="James T.Y."/>
        </authorList>
    </citation>
    <scope>NUCLEOTIDE SEQUENCE</scope>
    <source>
        <strain evidence="6">JEL0513</strain>
    </source>
</reference>
<evidence type="ECO:0000259" key="5">
    <source>
        <dbReference type="PROSITE" id="PS51767"/>
    </source>
</evidence>
<name>A0AAD5XGE2_9FUNG</name>
<evidence type="ECO:0000256" key="3">
    <source>
        <dbReference type="PIRSR" id="PIRSR601461-1"/>
    </source>
</evidence>
<comment type="caution">
    <text evidence="6">The sequence shown here is derived from an EMBL/GenBank/DDBJ whole genome shotgun (WGS) entry which is preliminary data.</text>
</comment>
<dbReference type="AlphaFoldDB" id="A0AAD5XGE2"/>
<dbReference type="EMBL" id="JADGJH010000767">
    <property type="protein sequence ID" value="KAJ3122986.1"/>
    <property type="molecule type" value="Genomic_DNA"/>
</dbReference>
<keyword evidence="7" id="KW-1185">Reference proteome</keyword>
<dbReference type="InterPro" id="IPR034164">
    <property type="entry name" value="Pepsin-like_dom"/>
</dbReference>
<dbReference type="PANTHER" id="PTHR47966:SF51">
    <property type="entry name" value="BETA-SITE APP-CLEAVING ENZYME, ISOFORM A-RELATED"/>
    <property type="match status" value="1"/>
</dbReference>
<dbReference type="Gene3D" id="2.40.70.10">
    <property type="entry name" value="Acid Proteases"/>
    <property type="match status" value="2"/>
</dbReference>
<dbReference type="CDD" id="cd05471">
    <property type="entry name" value="pepsin_like"/>
    <property type="match status" value="1"/>
</dbReference>